<feature type="transmembrane region" description="Helical" evidence="7">
    <location>
        <begin position="6"/>
        <end position="26"/>
    </location>
</feature>
<dbReference type="InterPro" id="IPR000045">
    <property type="entry name" value="Prepilin_IV_endopep_pep"/>
</dbReference>
<evidence type="ECO:0000256" key="1">
    <source>
        <dbReference type="ARBA" id="ARBA00004651"/>
    </source>
</evidence>
<dbReference type="Gene3D" id="1.20.120.1220">
    <property type="match status" value="1"/>
</dbReference>
<dbReference type="EMBL" id="MHIA01000016">
    <property type="protein sequence ID" value="OGY42213.1"/>
    <property type="molecule type" value="Genomic_DNA"/>
</dbReference>
<evidence type="ECO:0000256" key="4">
    <source>
        <dbReference type="ARBA" id="ARBA00022692"/>
    </source>
</evidence>
<sequence length="246" mass="27732">MIIVIFFFILGLIWGSFLNCLIYRLVYNLPITKRSFCPLCKKKLLNRDLIPVFSYFLLGGKCRFCGQNFGWHYLAAELLTGLVFVSFFLKYWAFNFLLVRDLIFASILILIFFIDLKYYLILDRIIWVAIFLAIALNLIAGPSLSDLILGIIIGVSFFLFQYLVSKAKWIGLGDVKLGALLGAMLGWQFTVLTIVLAYLIGGITALLLLLSKQKKISDVLPLGSFLAAAGIIVLLVGDKILTFFFI</sequence>
<reference evidence="10 11" key="1">
    <citation type="journal article" date="2016" name="Nat. Commun.">
        <title>Thousands of microbial genomes shed light on interconnected biogeochemical processes in an aquifer system.</title>
        <authorList>
            <person name="Anantharaman K."/>
            <person name="Brown C.T."/>
            <person name="Hug L.A."/>
            <person name="Sharon I."/>
            <person name="Castelle C.J."/>
            <person name="Probst A.J."/>
            <person name="Thomas B.C."/>
            <person name="Singh A."/>
            <person name="Wilkins M.J."/>
            <person name="Karaoz U."/>
            <person name="Brodie E.L."/>
            <person name="Williams K.H."/>
            <person name="Hubbard S.S."/>
            <person name="Banfield J.F."/>
        </authorList>
    </citation>
    <scope>NUCLEOTIDE SEQUENCE [LARGE SCALE GENOMIC DNA]</scope>
</reference>
<gene>
    <name evidence="10" type="ORF">A2Y67_01710</name>
</gene>
<evidence type="ECO:0000259" key="9">
    <source>
        <dbReference type="Pfam" id="PF06750"/>
    </source>
</evidence>
<dbReference type="GO" id="GO:0006465">
    <property type="term" value="P:signal peptide processing"/>
    <property type="evidence" value="ECO:0007669"/>
    <property type="project" value="TreeGrafter"/>
</dbReference>
<evidence type="ECO:0000256" key="2">
    <source>
        <dbReference type="ARBA" id="ARBA00005801"/>
    </source>
</evidence>
<feature type="domain" description="Prepilin type IV endopeptidase peptidase" evidence="8">
    <location>
        <begin position="102"/>
        <end position="206"/>
    </location>
</feature>
<feature type="transmembrane region" description="Helical" evidence="7">
    <location>
        <begin position="177"/>
        <end position="210"/>
    </location>
</feature>
<dbReference type="AlphaFoldDB" id="A0A1G1XQ45"/>
<organism evidence="10 11">
    <name type="scientific">Candidatus Buchananbacteria bacterium RBG_13_39_9</name>
    <dbReference type="NCBI Taxonomy" id="1797531"/>
    <lineage>
        <taxon>Bacteria</taxon>
        <taxon>Candidatus Buchananiibacteriota</taxon>
    </lineage>
</organism>
<evidence type="ECO:0000313" key="10">
    <source>
        <dbReference type="EMBL" id="OGY42213.1"/>
    </source>
</evidence>
<name>A0A1G1XQ45_9BACT</name>
<evidence type="ECO:0000313" key="11">
    <source>
        <dbReference type="Proteomes" id="UP000176260"/>
    </source>
</evidence>
<proteinExistence type="inferred from homology"/>
<evidence type="ECO:0008006" key="12">
    <source>
        <dbReference type="Google" id="ProtNLM"/>
    </source>
</evidence>
<dbReference type="Pfam" id="PF01478">
    <property type="entry name" value="Peptidase_A24"/>
    <property type="match status" value="1"/>
</dbReference>
<evidence type="ECO:0000256" key="5">
    <source>
        <dbReference type="ARBA" id="ARBA00022989"/>
    </source>
</evidence>
<comment type="similarity">
    <text evidence="2">Belongs to the peptidase A24 family.</text>
</comment>
<comment type="caution">
    <text evidence="10">The sequence shown here is derived from an EMBL/GenBank/DDBJ whole genome shotgun (WGS) entry which is preliminary data.</text>
</comment>
<dbReference type="Proteomes" id="UP000176260">
    <property type="component" value="Unassembled WGS sequence"/>
</dbReference>
<dbReference type="GO" id="GO:0004190">
    <property type="term" value="F:aspartic-type endopeptidase activity"/>
    <property type="evidence" value="ECO:0007669"/>
    <property type="project" value="InterPro"/>
</dbReference>
<keyword evidence="5 7" id="KW-1133">Transmembrane helix</keyword>
<evidence type="ECO:0000259" key="8">
    <source>
        <dbReference type="Pfam" id="PF01478"/>
    </source>
</evidence>
<evidence type="ECO:0000256" key="6">
    <source>
        <dbReference type="ARBA" id="ARBA00023136"/>
    </source>
</evidence>
<feature type="transmembrane region" description="Helical" evidence="7">
    <location>
        <begin position="147"/>
        <end position="165"/>
    </location>
</feature>
<evidence type="ECO:0000256" key="3">
    <source>
        <dbReference type="ARBA" id="ARBA00022475"/>
    </source>
</evidence>
<evidence type="ECO:0000256" key="7">
    <source>
        <dbReference type="SAM" id="Phobius"/>
    </source>
</evidence>
<feature type="domain" description="Prepilin peptidase A24 N-terminal" evidence="9">
    <location>
        <begin position="9"/>
        <end position="90"/>
    </location>
</feature>
<accession>A0A1G1XQ45</accession>
<feature type="transmembrane region" description="Helical" evidence="7">
    <location>
        <begin position="95"/>
        <end position="114"/>
    </location>
</feature>
<keyword evidence="3" id="KW-1003">Cell membrane</keyword>
<dbReference type="Pfam" id="PF06750">
    <property type="entry name" value="A24_N_bact"/>
    <property type="match status" value="1"/>
</dbReference>
<dbReference type="PANTHER" id="PTHR30487">
    <property type="entry name" value="TYPE 4 PREPILIN-LIKE PROTEINS LEADER PEPTIDE-PROCESSING ENZYME"/>
    <property type="match status" value="1"/>
</dbReference>
<keyword evidence="6 7" id="KW-0472">Membrane</keyword>
<feature type="transmembrane region" description="Helical" evidence="7">
    <location>
        <begin position="222"/>
        <end position="245"/>
    </location>
</feature>
<feature type="transmembrane region" description="Helical" evidence="7">
    <location>
        <begin position="121"/>
        <end position="141"/>
    </location>
</feature>
<protein>
    <recommendedName>
        <fullName evidence="12">Prepilin peptidase</fullName>
    </recommendedName>
</protein>
<keyword evidence="4 7" id="KW-0812">Transmembrane</keyword>
<dbReference type="GO" id="GO:0005886">
    <property type="term" value="C:plasma membrane"/>
    <property type="evidence" value="ECO:0007669"/>
    <property type="project" value="UniProtKB-SubCell"/>
</dbReference>
<feature type="transmembrane region" description="Helical" evidence="7">
    <location>
        <begin position="71"/>
        <end position="89"/>
    </location>
</feature>
<dbReference type="InterPro" id="IPR050882">
    <property type="entry name" value="Prepilin_peptidase/N-MTase"/>
</dbReference>
<comment type="subcellular location">
    <subcellularLocation>
        <location evidence="1">Cell membrane</location>
        <topology evidence="1">Multi-pass membrane protein</topology>
    </subcellularLocation>
</comment>
<dbReference type="PANTHER" id="PTHR30487:SF0">
    <property type="entry name" value="PREPILIN LEADER PEPTIDASE_N-METHYLTRANSFERASE-RELATED"/>
    <property type="match status" value="1"/>
</dbReference>
<dbReference type="InterPro" id="IPR010627">
    <property type="entry name" value="Prepilin_pept_A24_N"/>
</dbReference>